<dbReference type="EMBL" id="VWRN01000027">
    <property type="protein sequence ID" value="KAA6126216.1"/>
    <property type="molecule type" value="Genomic_DNA"/>
</dbReference>
<evidence type="ECO:0000313" key="6">
    <source>
        <dbReference type="EMBL" id="KAA6126216.1"/>
    </source>
</evidence>
<dbReference type="InterPro" id="IPR029016">
    <property type="entry name" value="GAF-like_dom_sf"/>
</dbReference>
<dbReference type="InterPro" id="IPR036388">
    <property type="entry name" value="WH-like_DNA-bd_sf"/>
</dbReference>
<dbReference type="PANTHER" id="PTHR30136">
    <property type="entry name" value="HELIX-TURN-HELIX TRANSCRIPTIONAL REGULATOR, ICLR FAMILY"/>
    <property type="match status" value="1"/>
</dbReference>
<dbReference type="Gene3D" id="3.30.450.40">
    <property type="match status" value="1"/>
</dbReference>
<accession>A0A5M8AWI5</accession>
<sequence length="257" mass="26860">MSEAGQAGQEKTQRGVQSVDVAGRFLQALAEAGAPLSAVELATGVGIAPAQAHPYLVSLTRQGWIKRDHLDDRFEPGPLALQLARMRLELDPGLHAAVPLVAALTAQTGCSVAVSVPGPQGPTIVRYERGNAPLHVNLHVGTVMSLATTATGRMYCACMPEAQWVPLFDALPARPKSAAFLAELDEVRSRGIARSIDIPSPGVSSLCVPVRDAAGALRLLLTAIGPTATIDTTWRGDLARALQATAGQIADSLRVEG</sequence>
<evidence type="ECO:0000259" key="4">
    <source>
        <dbReference type="PROSITE" id="PS51077"/>
    </source>
</evidence>
<dbReference type="GO" id="GO:0045892">
    <property type="term" value="P:negative regulation of DNA-templated transcription"/>
    <property type="evidence" value="ECO:0007669"/>
    <property type="project" value="TreeGrafter"/>
</dbReference>
<name>A0A5M8AWI5_9BURK</name>
<dbReference type="GO" id="GO:0003700">
    <property type="term" value="F:DNA-binding transcription factor activity"/>
    <property type="evidence" value="ECO:0007669"/>
    <property type="project" value="TreeGrafter"/>
</dbReference>
<dbReference type="GO" id="GO:0003677">
    <property type="term" value="F:DNA binding"/>
    <property type="evidence" value="ECO:0007669"/>
    <property type="project" value="UniProtKB-KW"/>
</dbReference>
<evidence type="ECO:0000259" key="5">
    <source>
        <dbReference type="PROSITE" id="PS51078"/>
    </source>
</evidence>
<dbReference type="InterPro" id="IPR005471">
    <property type="entry name" value="Tscrpt_reg_IclR_N"/>
</dbReference>
<evidence type="ECO:0000256" key="2">
    <source>
        <dbReference type="ARBA" id="ARBA00023125"/>
    </source>
</evidence>
<keyword evidence="7" id="KW-1185">Reference proteome</keyword>
<dbReference type="Pfam" id="PF09339">
    <property type="entry name" value="HTH_IclR"/>
    <property type="match status" value="1"/>
</dbReference>
<comment type="caution">
    <text evidence="6">The sequence shown here is derived from an EMBL/GenBank/DDBJ whole genome shotgun (WGS) entry which is preliminary data.</text>
</comment>
<dbReference type="RefSeq" id="WP_150082880.1">
    <property type="nucleotide sequence ID" value="NZ_VWRN01000027.1"/>
</dbReference>
<reference evidence="6 7" key="1">
    <citation type="submission" date="2019-09" db="EMBL/GenBank/DDBJ databases">
        <title>Isolation of a novel species in the genus Cupriavidus from patients with sepsis using whole genome sequencing.</title>
        <authorList>
            <person name="Kweon O.J."/>
            <person name="Lee M.-K."/>
        </authorList>
    </citation>
    <scope>NUCLEOTIDE SEQUENCE [LARGE SCALE GENOMIC DNA]</scope>
    <source>
        <strain evidence="6 7">MKL-01</strain>
    </source>
</reference>
<dbReference type="SMART" id="SM00346">
    <property type="entry name" value="HTH_ICLR"/>
    <property type="match status" value="1"/>
</dbReference>
<protein>
    <submittedName>
        <fullName evidence="6">IclR family transcriptional regulator</fullName>
    </submittedName>
</protein>
<dbReference type="SUPFAM" id="SSF46785">
    <property type="entry name" value="Winged helix' DNA-binding domain"/>
    <property type="match status" value="1"/>
</dbReference>
<dbReference type="Proteomes" id="UP000324324">
    <property type="component" value="Unassembled WGS sequence"/>
</dbReference>
<keyword evidence="3" id="KW-0804">Transcription</keyword>
<dbReference type="PROSITE" id="PS51077">
    <property type="entry name" value="HTH_ICLR"/>
    <property type="match status" value="1"/>
</dbReference>
<proteinExistence type="predicted"/>
<evidence type="ECO:0000256" key="1">
    <source>
        <dbReference type="ARBA" id="ARBA00023015"/>
    </source>
</evidence>
<gene>
    <name evidence="6" type="ORF">F1599_09600</name>
</gene>
<keyword evidence="1" id="KW-0805">Transcription regulation</keyword>
<dbReference type="InterPro" id="IPR050707">
    <property type="entry name" value="HTH_MetabolicPath_Reg"/>
</dbReference>
<dbReference type="PANTHER" id="PTHR30136:SF8">
    <property type="entry name" value="TRANSCRIPTIONAL REGULATORY PROTEIN"/>
    <property type="match status" value="1"/>
</dbReference>
<keyword evidence="2" id="KW-0238">DNA-binding</keyword>
<dbReference type="InterPro" id="IPR036390">
    <property type="entry name" value="WH_DNA-bd_sf"/>
</dbReference>
<dbReference type="PROSITE" id="PS51078">
    <property type="entry name" value="ICLR_ED"/>
    <property type="match status" value="1"/>
</dbReference>
<dbReference type="AlphaFoldDB" id="A0A5M8AWI5"/>
<evidence type="ECO:0000313" key="7">
    <source>
        <dbReference type="Proteomes" id="UP000324324"/>
    </source>
</evidence>
<feature type="domain" description="HTH iclR-type" evidence="4">
    <location>
        <begin position="16"/>
        <end position="78"/>
    </location>
</feature>
<feature type="domain" description="IclR-ED" evidence="5">
    <location>
        <begin position="79"/>
        <end position="255"/>
    </location>
</feature>
<dbReference type="Pfam" id="PF01614">
    <property type="entry name" value="IclR_C"/>
    <property type="match status" value="1"/>
</dbReference>
<dbReference type="InterPro" id="IPR014757">
    <property type="entry name" value="Tscrpt_reg_IclR_C"/>
</dbReference>
<dbReference type="Gene3D" id="1.10.10.10">
    <property type="entry name" value="Winged helix-like DNA-binding domain superfamily/Winged helix DNA-binding domain"/>
    <property type="match status" value="1"/>
</dbReference>
<organism evidence="6 7">
    <name type="scientific">Cupriavidus cauae</name>
    <dbReference type="NCBI Taxonomy" id="2608999"/>
    <lineage>
        <taxon>Bacteria</taxon>
        <taxon>Pseudomonadati</taxon>
        <taxon>Pseudomonadota</taxon>
        <taxon>Betaproteobacteria</taxon>
        <taxon>Burkholderiales</taxon>
        <taxon>Burkholderiaceae</taxon>
        <taxon>Cupriavidus</taxon>
    </lineage>
</organism>
<evidence type="ECO:0000256" key="3">
    <source>
        <dbReference type="ARBA" id="ARBA00023163"/>
    </source>
</evidence>
<dbReference type="SUPFAM" id="SSF55781">
    <property type="entry name" value="GAF domain-like"/>
    <property type="match status" value="1"/>
</dbReference>